<keyword evidence="1" id="KW-0472">Membrane</keyword>
<name>M5U0U6_9BACT</name>
<dbReference type="EMBL" id="ANOH01000229">
    <property type="protein sequence ID" value="EMI55070.1"/>
    <property type="molecule type" value="Genomic_DNA"/>
</dbReference>
<accession>M5U0U6</accession>
<evidence type="ECO:0000313" key="2">
    <source>
        <dbReference type="EMBL" id="EMI55070.1"/>
    </source>
</evidence>
<feature type="transmembrane region" description="Helical" evidence="1">
    <location>
        <begin position="114"/>
        <end position="134"/>
    </location>
</feature>
<keyword evidence="1" id="KW-0812">Transmembrane</keyword>
<sequence>MLQKDSVIGDFTAKWSQSMMQDRGIAGTRVLQGLVSPSNQYRCDEIEHACEIAWRHQDWMVAMIGVAAGYLVVAWCDGSLFAGVRGWLSHDMISEYLVRWCGDRFRCVGDKLTTLLLCPMCLSPYVCLAIWILARLRVGTPLFEDPFTLALGTFASAAVSYGTYRLLSYD</sequence>
<protein>
    <submittedName>
        <fullName evidence="2">Membrane protein</fullName>
    </submittedName>
</protein>
<evidence type="ECO:0000313" key="3">
    <source>
        <dbReference type="Proteomes" id="UP000011885"/>
    </source>
</evidence>
<gene>
    <name evidence="2" type="ORF">RSSM_03488</name>
</gene>
<organism evidence="2 3">
    <name type="scientific">Rhodopirellula sallentina SM41</name>
    <dbReference type="NCBI Taxonomy" id="1263870"/>
    <lineage>
        <taxon>Bacteria</taxon>
        <taxon>Pseudomonadati</taxon>
        <taxon>Planctomycetota</taxon>
        <taxon>Planctomycetia</taxon>
        <taxon>Pirellulales</taxon>
        <taxon>Pirellulaceae</taxon>
        <taxon>Rhodopirellula</taxon>
    </lineage>
</organism>
<feature type="transmembrane region" description="Helical" evidence="1">
    <location>
        <begin position="59"/>
        <end position="84"/>
    </location>
</feature>
<dbReference type="PATRIC" id="fig|1263870.3.peg.3711"/>
<dbReference type="Proteomes" id="UP000011885">
    <property type="component" value="Unassembled WGS sequence"/>
</dbReference>
<comment type="caution">
    <text evidence="2">The sequence shown here is derived from an EMBL/GenBank/DDBJ whole genome shotgun (WGS) entry which is preliminary data.</text>
</comment>
<keyword evidence="1" id="KW-1133">Transmembrane helix</keyword>
<evidence type="ECO:0000256" key="1">
    <source>
        <dbReference type="SAM" id="Phobius"/>
    </source>
</evidence>
<dbReference type="AlphaFoldDB" id="M5U0U6"/>
<feature type="transmembrane region" description="Helical" evidence="1">
    <location>
        <begin position="146"/>
        <end position="167"/>
    </location>
</feature>
<proteinExistence type="predicted"/>
<reference evidence="2 3" key="1">
    <citation type="journal article" date="2013" name="Mar. Genomics">
        <title>Expression of sulfatases in Rhodopirellula baltica and the diversity of sulfatases in the genus Rhodopirellula.</title>
        <authorList>
            <person name="Wegner C.E."/>
            <person name="Richter-Heitmann T."/>
            <person name="Klindworth A."/>
            <person name="Klockow C."/>
            <person name="Richter M."/>
            <person name="Achstetter T."/>
            <person name="Glockner F.O."/>
            <person name="Harder J."/>
        </authorList>
    </citation>
    <scope>NUCLEOTIDE SEQUENCE [LARGE SCALE GENOMIC DNA]</scope>
    <source>
        <strain evidence="2 3">SM41</strain>
    </source>
</reference>
<keyword evidence="3" id="KW-1185">Reference proteome</keyword>